<evidence type="ECO:0000313" key="3">
    <source>
        <dbReference type="EMBL" id="TFH83021.1"/>
    </source>
</evidence>
<proteinExistence type="predicted"/>
<protein>
    <recommendedName>
        <fullName evidence="2">Major fimbrium tip subunit FimD third Ig-like domain-containing protein</fullName>
    </recommendedName>
</protein>
<dbReference type="Pfam" id="PF26306">
    <property type="entry name" value="FimD_3rd"/>
    <property type="match status" value="1"/>
</dbReference>
<dbReference type="EMBL" id="SGVY01000008">
    <property type="protein sequence ID" value="TFH83021.1"/>
    <property type="molecule type" value="Genomic_DNA"/>
</dbReference>
<dbReference type="GeneID" id="302994559"/>
<feature type="signal peptide" evidence="1">
    <location>
        <begin position="1"/>
        <end position="27"/>
    </location>
</feature>
<dbReference type="AlphaFoldDB" id="A0A4Y8VRZ0"/>
<keyword evidence="1" id="KW-0732">Signal</keyword>
<evidence type="ECO:0000259" key="2">
    <source>
        <dbReference type="Pfam" id="PF26306"/>
    </source>
</evidence>
<name>A0A4Y8VRZ0_9BACT</name>
<reference evidence="3 4" key="1">
    <citation type="submission" date="2019-02" db="EMBL/GenBank/DDBJ databases">
        <title>Draft Genome Sequence of the Prevotella sp. BCRC 81118, Isolated from Human Feces.</title>
        <authorList>
            <person name="Huang C.-H."/>
        </authorList>
    </citation>
    <scope>NUCLEOTIDE SEQUENCE [LARGE SCALE GENOMIC DNA]</scope>
    <source>
        <strain evidence="3 4">BCRC 81118</strain>
    </source>
</reference>
<evidence type="ECO:0000256" key="1">
    <source>
        <dbReference type="SAM" id="SignalP"/>
    </source>
</evidence>
<keyword evidence="4" id="KW-1185">Reference proteome</keyword>
<dbReference type="OrthoDB" id="1046951at2"/>
<comment type="caution">
    <text evidence="3">The sequence shown here is derived from an EMBL/GenBank/DDBJ whole genome shotgun (WGS) entry which is preliminary data.</text>
</comment>
<dbReference type="PROSITE" id="PS51257">
    <property type="entry name" value="PROKAR_LIPOPROTEIN"/>
    <property type="match status" value="1"/>
</dbReference>
<evidence type="ECO:0000313" key="4">
    <source>
        <dbReference type="Proteomes" id="UP000297872"/>
    </source>
</evidence>
<feature type="domain" description="Major fimbrium tip subunit FimD third Ig-like" evidence="2">
    <location>
        <begin position="364"/>
        <end position="466"/>
    </location>
</feature>
<dbReference type="Proteomes" id="UP000297872">
    <property type="component" value="Unassembled WGS sequence"/>
</dbReference>
<sequence>MKINYQYNRTWKAMLTFIMGVLLSGCAGEDAFNDTIGMEESLSIYPQVTDAKTRVASDMSLNEAKLDKLDVKIFGKADATLKLGKTLPSMTQGTTATLDQGNWKDKNQLVENETYQVVTIANAKESLQGINVLSELAGKTQTDADIWKPYQTNTNPGKNFLMSSTTDYLVTTAARQTIQTSLCRAAAKILVKLNINVPGYTVGNPSWNFQNYNTATTFFGENSAKTLGNMSGAYESAMGENGNFTITTYSYATKWDNTEQMPKLIVKVPLTKISEDAEGEGAVGETTDNFYSIPVRDINETELKRNHIYTVNANITNRGSSTEIVYGTQADIQYDVMKWTEGEETVINADKHSYLLVTPTFHIMRNEKVDNKTIQFYASDACTVQIDEVYYYDKNGTKKTIKPGSTTYPQISLNFANGHTEKKDQGIVNIQAKEFVPLTVKYIKFTISCGEGENKKTEQVTIKQYPLEYIQAIAGWYSTKSLDGWIDWQEHQKAHKTSKTSSDDNFTAKVYTYGKVQEGWGWWSDIIEGTYIWEYQDEYKENAYQATLNKARKDQSNNNMYVVQITHTNGDYTIGHVNNINPTTKLSSEDVVSPAFALASQLGTVLSFSKGVKASKHCDDYVEVGTDGTRYDNWRLPTESEIKVIVNYQYKSGQDVVTEVLRGYSYWSLSGNLVTANPKGSDEGFVRCVRDLTPEEVTALENKKE</sequence>
<dbReference type="RefSeq" id="WP_134842935.1">
    <property type="nucleotide sequence ID" value="NZ_SGVY01000008.1"/>
</dbReference>
<accession>A0A4Y8VRZ0</accession>
<gene>
    <name evidence="3" type="ORF">EXN75_04530</name>
</gene>
<organism evidence="3 4">
    <name type="scientific">Segatella hominis</name>
    <dbReference type="NCBI Taxonomy" id="2518605"/>
    <lineage>
        <taxon>Bacteria</taxon>
        <taxon>Pseudomonadati</taxon>
        <taxon>Bacteroidota</taxon>
        <taxon>Bacteroidia</taxon>
        <taxon>Bacteroidales</taxon>
        <taxon>Prevotellaceae</taxon>
        <taxon>Segatella</taxon>
    </lineage>
</organism>
<feature type="chain" id="PRO_5021438543" description="Major fimbrium tip subunit FimD third Ig-like domain-containing protein" evidence="1">
    <location>
        <begin position="28"/>
        <end position="705"/>
    </location>
</feature>
<dbReference type="InterPro" id="IPR058822">
    <property type="entry name" value="Ig-like_FimD_3rd"/>
</dbReference>